<reference evidence="2 3" key="1">
    <citation type="submission" date="2017-05" db="EMBL/GenBank/DDBJ databases">
        <authorList>
            <person name="Varghese N."/>
            <person name="Submissions S."/>
        </authorList>
    </citation>
    <scope>NUCLEOTIDE SEQUENCE [LARGE SCALE GENOMIC DNA]</scope>
    <source>
        <strain evidence="2 3">DSM 27040</strain>
    </source>
</reference>
<accession>A0A521EV29</accession>
<dbReference type="RefSeq" id="WP_142534548.1">
    <property type="nucleotide sequence ID" value="NZ_FXTB01000011.1"/>
</dbReference>
<keyword evidence="3" id="KW-1185">Reference proteome</keyword>
<dbReference type="Gene3D" id="3.40.50.720">
    <property type="entry name" value="NAD(P)-binding Rossmann-like Domain"/>
    <property type="match status" value="1"/>
</dbReference>
<evidence type="ECO:0000313" key="2">
    <source>
        <dbReference type="EMBL" id="SMO87786.1"/>
    </source>
</evidence>
<dbReference type="PANTHER" id="PTHR43162">
    <property type="match status" value="1"/>
</dbReference>
<evidence type="ECO:0000313" key="3">
    <source>
        <dbReference type="Proteomes" id="UP000319040"/>
    </source>
</evidence>
<dbReference type="Proteomes" id="UP000319040">
    <property type="component" value="Unassembled WGS sequence"/>
</dbReference>
<name>A0A521EV29_SACCC</name>
<protein>
    <submittedName>
        <fullName evidence="2">Uncharacterized conserved protein YbjT, contains NAD(P)-binding and DUF2867 domains</fullName>
    </submittedName>
</protein>
<dbReference type="InterPro" id="IPR036291">
    <property type="entry name" value="NAD(P)-bd_dom_sf"/>
</dbReference>
<dbReference type="InterPro" id="IPR008030">
    <property type="entry name" value="NmrA-like"/>
</dbReference>
<evidence type="ECO:0000259" key="1">
    <source>
        <dbReference type="Pfam" id="PF05368"/>
    </source>
</evidence>
<organism evidence="2 3">
    <name type="scientific">Saccharicrinis carchari</name>
    <dbReference type="NCBI Taxonomy" id="1168039"/>
    <lineage>
        <taxon>Bacteria</taxon>
        <taxon>Pseudomonadati</taxon>
        <taxon>Bacteroidota</taxon>
        <taxon>Bacteroidia</taxon>
        <taxon>Marinilabiliales</taxon>
        <taxon>Marinilabiliaceae</taxon>
        <taxon>Saccharicrinis</taxon>
    </lineage>
</organism>
<dbReference type="Pfam" id="PF05368">
    <property type="entry name" value="NmrA"/>
    <property type="match status" value="1"/>
</dbReference>
<sequence>MKRILITGATGNIGTEVIHHLHTIDNDTEIIAAARNMKGVKKTFSNYPNLSYAWFNFEDEKSFRLAFKNIDLIFLLRPPHISQVEQYFRPLLQAAKENGITKVIFLSVQGVETSKMIPHHKVEALIKQMGFSYIFVRPSYFMQNLTTTLLPEILFNNTITLPAGKAKFNWIDVKNIGEATAILIHSFDNYKNRAYEITGTENKSFIEVTDLMSEITGTKFHFKSINPVRFYFKKKKEGLPKGFALVMTLLHFLPQLQKEPKISDDYSNLTGRKTTTLKEFIIREKDKCLKGN</sequence>
<feature type="domain" description="NmrA-like" evidence="1">
    <location>
        <begin position="2"/>
        <end position="281"/>
    </location>
</feature>
<proteinExistence type="predicted"/>
<dbReference type="AlphaFoldDB" id="A0A521EV29"/>
<dbReference type="InterPro" id="IPR051604">
    <property type="entry name" value="Ergot_Alk_Oxidoreductase"/>
</dbReference>
<dbReference type="Gene3D" id="3.90.25.10">
    <property type="entry name" value="UDP-galactose 4-epimerase, domain 1"/>
    <property type="match status" value="1"/>
</dbReference>
<dbReference type="PANTHER" id="PTHR43162:SF1">
    <property type="entry name" value="PRESTALK A DIFFERENTIATION PROTEIN A"/>
    <property type="match status" value="1"/>
</dbReference>
<dbReference type="EMBL" id="FXTB01000011">
    <property type="protein sequence ID" value="SMO87786.1"/>
    <property type="molecule type" value="Genomic_DNA"/>
</dbReference>
<dbReference type="SUPFAM" id="SSF51735">
    <property type="entry name" value="NAD(P)-binding Rossmann-fold domains"/>
    <property type="match status" value="1"/>
</dbReference>
<gene>
    <name evidence="2" type="ORF">SAMN06265379_111102</name>
</gene>
<dbReference type="OrthoDB" id="9814124at2"/>